<dbReference type="EMBL" id="CAKJTJ010000020">
    <property type="protein sequence ID" value="CAG9622388.1"/>
    <property type="molecule type" value="Genomic_DNA"/>
</dbReference>
<dbReference type="SUPFAM" id="SSF55729">
    <property type="entry name" value="Acyl-CoA N-acyltransferases (Nat)"/>
    <property type="match status" value="1"/>
</dbReference>
<reference evidence="2 3" key="1">
    <citation type="submission" date="2021-10" db="EMBL/GenBank/DDBJ databases">
        <authorList>
            <person name="Criscuolo A."/>
        </authorList>
    </citation>
    <scope>NUCLEOTIDE SEQUENCE [LARGE SCALE GENOMIC DNA]</scope>
    <source>
        <strain evidence="3">CIP 111883</strain>
    </source>
</reference>
<accession>A0ABN8AH33</accession>
<dbReference type="Pfam" id="PF00583">
    <property type="entry name" value="Acetyltransf_1"/>
    <property type="match status" value="1"/>
</dbReference>
<dbReference type="Proteomes" id="UP000789833">
    <property type="component" value="Unassembled WGS sequence"/>
</dbReference>
<gene>
    <name evidence="2" type="ORF">BACCIP111883_03179</name>
</gene>
<evidence type="ECO:0000313" key="3">
    <source>
        <dbReference type="Proteomes" id="UP000789833"/>
    </source>
</evidence>
<dbReference type="PROSITE" id="PS51186">
    <property type="entry name" value="GNAT"/>
    <property type="match status" value="1"/>
</dbReference>
<dbReference type="Gene3D" id="3.40.630.30">
    <property type="match status" value="1"/>
</dbReference>
<feature type="domain" description="N-acetyltransferase" evidence="1">
    <location>
        <begin position="131"/>
        <end position="265"/>
    </location>
</feature>
<sequence>MSVKQLSIHDHMDVCHLFGNEMDNYQFILNDLLANHYKSKQLRVLGNYENNKLTSILLNHAGNLTYYENSNQSIEPYLPFLQELNFYKISGPSEMVGKLLPFMNIKHDSFSHMGAVHSVKIARRYPHLQVKTIQTEDEIGLQYDLFTVTEEFQGSLAESKQAYMESEFLKLSDGTNRSYYLSIDGRMAACAATVKEEKNSAIIIGVFTDPKLRGSGYGTEVLHALCNQLISEGKIPYLFYSNPLARSVYRKLGMTEVCEWRVAFV</sequence>
<comment type="caution">
    <text evidence="2">The sequence shown here is derived from an EMBL/GenBank/DDBJ whole genome shotgun (WGS) entry which is preliminary data.</text>
</comment>
<protein>
    <recommendedName>
        <fullName evidence="1">N-acetyltransferase domain-containing protein</fullName>
    </recommendedName>
</protein>
<proteinExistence type="predicted"/>
<organism evidence="2 3">
    <name type="scientific">Sutcliffiella rhizosphaerae</name>
    <dbReference type="NCBI Taxonomy" id="2880967"/>
    <lineage>
        <taxon>Bacteria</taxon>
        <taxon>Bacillati</taxon>
        <taxon>Bacillota</taxon>
        <taxon>Bacilli</taxon>
        <taxon>Bacillales</taxon>
        <taxon>Bacillaceae</taxon>
        <taxon>Sutcliffiella</taxon>
    </lineage>
</organism>
<evidence type="ECO:0000313" key="2">
    <source>
        <dbReference type="EMBL" id="CAG9622388.1"/>
    </source>
</evidence>
<evidence type="ECO:0000259" key="1">
    <source>
        <dbReference type="PROSITE" id="PS51186"/>
    </source>
</evidence>
<dbReference type="InterPro" id="IPR000182">
    <property type="entry name" value="GNAT_dom"/>
</dbReference>
<name>A0ABN8AH33_9BACI</name>
<dbReference type="RefSeq" id="WP_230502794.1">
    <property type="nucleotide sequence ID" value="NZ_CAKJTJ010000020.1"/>
</dbReference>
<keyword evidence="3" id="KW-1185">Reference proteome</keyword>
<dbReference type="InterPro" id="IPR016181">
    <property type="entry name" value="Acyl_CoA_acyltransferase"/>
</dbReference>
<dbReference type="CDD" id="cd04301">
    <property type="entry name" value="NAT_SF"/>
    <property type="match status" value="1"/>
</dbReference>